<evidence type="ECO:0000313" key="1">
    <source>
        <dbReference type="EMBL" id="KAH3786308.1"/>
    </source>
</evidence>
<keyword evidence="2" id="KW-1185">Reference proteome</keyword>
<protein>
    <submittedName>
        <fullName evidence="1">Uncharacterized protein</fullName>
    </submittedName>
</protein>
<sequence>MIQFMNIMTNKCDHSSVNMASLYPYKANCPMHPLASTFFNNWNRNVTSGVIKRFYYSHTMKTAPPSLAALFFQQTRIIFELSPDIIRTNVLTKFHEDWG</sequence>
<name>A0A9D4EV37_DREPO</name>
<accession>A0A9D4EV37</accession>
<organism evidence="1 2">
    <name type="scientific">Dreissena polymorpha</name>
    <name type="common">Zebra mussel</name>
    <name type="synonym">Mytilus polymorpha</name>
    <dbReference type="NCBI Taxonomy" id="45954"/>
    <lineage>
        <taxon>Eukaryota</taxon>
        <taxon>Metazoa</taxon>
        <taxon>Spiralia</taxon>
        <taxon>Lophotrochozoa</taxon>
        <taxon>Mollusca</taxon>
        <taxon>Bivalvia</taxon>
        <taxon>Autobranchia</taxon>
        <taxon>Heteroconchia</taxon>
        <taxon>Euheterodonta</taxon>
        <taxon>Imparidentia</taxon>
        <taxon>Neoheterodontei</taxon>
        <taxon>Myida</taxon>
        <taxon>Dreissenoidea</taxon>
        <taxon>Dreissenidae</taxon>
        <taxon>Dreissena</taxon>
    </lineage>
</organism>
<dbReference type="EMBL" id="JAIWYP010000008">
    <property type="protein sequence ID" value="KAH3786308.1"/>
    <property type="molecule type" value="Genomic_DNA"/>
</dbReference>
<dbReference type="AlphaFoldDB" id="A0A9D4EV37"/>
<comment type="caution">
    <text evidence="1">The sequence shown here is derived from an EMBL/GenBank/DDBJ whole genome shotgun (WGS) entry which is preliminary data.</text>
</comment>
<reference evidence="1" key="2">
    <citation type="submission" date="2020-11" db="EMBL/GenBank/DDBJ databases">
        <authorList>
            <person name="McCartney M.A."/>
            <person name="Auch B."/>
            <person name="Kono T."/>
            <person name="Mallez S."/>
            <person name="Becker A."/>
            <person name="Gohl D.M."/>
            <person name="Silverstein K.A.T."/>
            <person name="Koren S."/>
            <person name="Bechman K.B."/>
            <person name="Herman A."/>
            <person name="Abrahante J.E."/>
            <person name="Garbe J."/>
        </authorList>
    </citation>
    <scope>NUCLEOTIDE SEQUENCE</scope>
    <source>
        <strain evidence="1">Duluth1</strain>
        <tissue evidence="1">Whole animal</tissue>
    </source>
</reference>
<gene>
    <name evidence="1" type="ORF">DPMN_164414</name>
</gene>
<reference evidence="1" key="1">
    <citation type="journal article" date="2019" name="bioRxiv">
        <title>The Genome of the Zebra Mussel, Dreissena polymorpha: A Resource for Invasive Species Research.</title>
        <authorList>
            <person name="McCartney M.A."/>
            <person name="Auch B."/>
            <person name="Kono T."/>
            <person name="Mallez S."/>
            <person name="Zhang Y."/>
            <person name="Obille A."/>
            <person name="Becker A."/>
            <person name="Abrahante J.E."/>
            <person name="Garbe J."/>
            <person name="Badalamenti J.P."/>
            <person name="Herman A."/>
            <person name="Mangelson H."/>
            <person name="Liachko I."/>
            <person name="Sullivan S."/>
            <person name="Sone E.D."/>
            <person name="Koren S."/>
            <person name="Silverstein K.A.T."/>
            <person name="Beckman K.B."/>
            <person name="Gohl D.M."/>
        </authorList>
    </citation>
    <scope>NUCLEOTIDE SEQUENCE</scope>
    <source>
        <strain evidence="1">Duluth1</strain>
        <tissue evidence="1">Whole animal</tissue>
    </source>
</reference>
<proteinExistence type="predicted"/>
<dbReference type="Proteomes" id="UP000828390">
    <property type="component" value="Unassembled WGS sequence"/>
</dbReference>
<evidence type="ECO:0000313" key="2">
    <source>
        <dbReference type="Proteomes" id="UP000828390"/>
    </source>
</evidence>